<keyword evidence="4 16" id="KW-0349">Heme</keyword>
<dbReference type="PANTHER" id="PTHR24291">
    <property type="entry name" value="CYTOCHROME P450 FAMILY 4"/>
    <property type="match status" value="1"/>
</dbReference>
<dbReference type="GO" id="GO:0008585">
    <property type="term" value="P:female gonad development"/>
    <property type="evidence" value="ECO:0007669"/>
    <property type="project" value="TreeGrafter"/>
</dbReference>
<dbReference type="CDD" id="cd20616">
    <property type="entry name" value="CYP19A1"/>
    <property type="match status" value="1"/>
</dbReference>
<evidence type="ECO:0000256" key="13">
    <source>
        <dbReference type="ARBA" id="ARBA00043174"/>
    </source>
</evidence>
<evidence type="ECO:0000256" key="5">
    <source>
        <dbReference type="ARBA" id="ARBA00022723"/>
    </source>
</evidence>
<reference evidence="20" key="1">
    <citation type="submission" date="2025-08" db="UniProtKB">
        <authorList>
            <consortium name="RefSeq"/>
        </authorList>
    </citation>
    <scope>IDENTIFICATION</scope>
</reference>
<keyword evidence="19" id="KW-1185">Reference proteome</keyword>
<comment type="catalytic activity">
    <reaction evidence="14">
        <text>testosterone + 3 reduced [NADPH--hemoprotein reductase] + 3 O2 = 17beta-estradiol + formate + 3 oxidized [NADPH--hemoprotein reductase] + 4 H2O + 4 H(+)</text>
        <dbReference type="Rhea" id="RHEA:38191"/>
        <dbReference type="Rhea" id="RHEA-COMP:11964"/>
        <dbReference type="Rhea" id="RHEA-COMP:11965"/>
        <dbReference type="ChEBI" id="CHEBI:15377"/>
        <dbReference type="ChEBI" id="CHEBI:15378"/>
        <dbReference type="ChEBI" id="CHEBI:15379"/>
        <dbReference type="ChEBI" id="CHEBI:15740"/>
        <dbReference type="ChEBI" id="CHEBI:16469"/>
        <dbReference type="ChEBI" id="CHEBI:17347"/>
        <dbReference type="ChEBI" id="CHEBI:57618"/>
        <dbReference type="ChEBI" id="CHEBI:58210"/>
        <dbReference type="EC" id="1.14.14.14"/>
    </reaction>
</comment>
<dbReference type="FunFam" id="1.10.630.10:FF:000032">
    <property type="entry name" value="Cytochrome P450 aromatase"/>
    <property type="match status" value="1"/>
</dbReference>
<name>A0A6P8F9X6_CLUHA</name>
<evidence type="ECO:0000256" key="10">
    <source>
        <dbReference type="ARBA" id="ARBA00037202"/>
    </source>
</evidence>
<dbReference type="Gene3D" id="1.10.630.10">
    <property type="entry name" value="Cytochrome P450"/>
    <property type="match status" value="1"/>
</dbReference>
<comment type="subcellular location">
    <subcellularLocation>
        <location evidence="2">Membrane</location>
        <topology evidence="2">Peripheral membrane protein</topology>
    </subcellularLocation>
</comment>
<dbReference type="InterPro" id="IPR017972">
    <property type="entry name" value="Cyt_P450_CS"/>
</dbReference>
<evidence type="ECO:0000256" key="12">
    <source>
        <dbReference type="ARBA" id="ARBA00042499"/>
    </source>
</evidence>
<dbReference type="AlphaFoldDB" id="A0A6P8F9X6"/>
<protein>
    <recommendedName>
        <fullName evidence="11">aromatase</fullName>
        <ecNumber evidence="11">1.14.14.14</ecNumber>
    </recommendedName>
    <alternativeName>
        <fullName evidence="13">Cytochrome P-450AROM</fullName>
    </alternativeName>
    <alternativeName>
        <fullName evidence="12">Estrogen synthase</fullName>
    </alternativeName>
</protein>
<feature type="binding site" description="axial binding residue" evidence="16">
    <location>
        <position position="435"/>
    </location>
    <ligand>
        <name>heme</name>
        <dbReference type="ChEBI" id="CHEBI:30413"/>
    </ligand>
    <ligandPart>
        <name>Fe</name>
        <dbReference type="ChEBI" id="CHEBI:18248"/>
    </ligandPart>
</feature>
<comment type="similarity">
    <text evidence="3 17">Belongs to the cytochrome P450 family.</text>
</comment>
<keyword evidence="9 18" id="KW-0472">Membrane</keyword>
<dbReference type="GO" id="GO:0005506">
    <property type="term" value="F:iron ion binding"/>
    <property type="evidence" value="ECO:0007669"/>
    <property type="project" value="InterPro"/>
</dbReference>
<evidence type="ECO:0000256" key="4">
    <source>
        <dbReference type="ARBA" id="ARBA00022617"/>
    </source>
</evidence>
<dbReference type="KEGG" id="char:105892489"/>
<evidence type="ECO:0000256" key="8">
    <source>
        <dbReference type="ARBA" id="ARBA00023033"/>
    </source>
</evidence>
<dbReference type="PRINTS" id="PR00385">
    <property type="entry name" value="P450"/>
</dbReference>
<keyword evidence="18" id="KW-1133">Transmembrane helix</keyword>
<dbReference type="InterPro" id="IPR001128">
    <property type="entry name" value="Cyt_P450"/>
</dbReference>
<evidence type="ECO:0000256" key="11">
    <source>
        <dbReference type="ARBA" id="ARBA00038885"/>
    </source>
</evidence>
<dbReference type="InterPro" id="IPR036396">
    <property type="entry name" value="Cyt_P450_sf"/>
</dbReference>
<evidence type="ECO:0000256" key="2">
    <source>
        <dbReference type="ARBA" id="ARBA00004170"/>
    </source>
</evidence>
<keyword evidence="5 16" id="KW-0479">Metal-binding</keyword>
<proteinExistence type="inferred from homology"/>
<evidence type="ECO:0000256" key="9">
    <source>
        <dbReference type="ARBA" id="ARBA00023136"/>
    </source>
</evidence>
<evidence type="ECO:0000256" key="15">
    <source>
        <dbReference type="ARBA" id="ARBA00048642"/>
    </source>
</evidence>
<accession>A0A6P8F9X6</accession>
<keyword evidence="7 16" id="KW-0408">Iron</keyword>
<dbReference type="GeneID" id="105892489"/>
<dbReference type="PROSITE" id="PS00086">
    <property type="entry name" value="CYTOCHROME_P450"/>
    <property type="match status" value="1"/>
</dbReference>
<keyword evidence="6 17" id="KW-0560">Oxidoreductase</keyword>
<evidence type="ECO:0000256" key="17">
    <source>
        <dbReference type="RuleBase" id="RU000461"/>
    </source>
</evidence>
<evidence type="ECO:0000256" key="6">
    <source>
        <dbReference type="ARBA" id="ARBA00023002"/>
    </source>
</evidence>
<evidence type="ECO:0000313" key="20">
    <source>
        <dbReference type="RefSeq" id="XP_031420590.1"/>
    </source>
</evidence>
<dbReference type="Pfam" id="PF00067">
    <property type="entry name" value="p450"/>
    <property type="match status" value="1"/>
</dbReference>
<evidence type="ECO:0000256" key="14">
    <source>
        <dbReference type="ARBA" id="ARBA00047938"/>
    </source>
</evidence>
<organism evidence="19 20">
    <name type="scientific">Clupea harengus</name>
    <name type="common">Atlantic herring</name>
    <dbReference type="NCBI Taxonomy" id="7950"/>
    <lineage>
        <taxon>Eukaryota</taxon>
        <taxon>Metazoa</taxon>
        <taxon>Chordata</taxon>
        <taxon>Craniata</taxon>
        <taxon>Vertebrata</taxon>
        <taxon>Euteleostomi</taxon>
        <taxon>Actinopterygii</taxon>
        <taxon>Neopterygii</taxon>
        <taxon>Teleostei</taxon>
        <taxon>Clupei</taxon>
        <taxon>Clupeiformes</taxon>
        <taxon>Clupeoidei</taxon>
        <taxon>Clupeidae</taxon>
        <taxon>Clupea</taxon>
    </lineage>
</organism>
<dbReference type="GO" id="GO:0020037">
    <property type="term" value="F:heme binding"/>
    <property type="evidence" value="ECO:0007669"/>
    <property type="project" value="InterPro"/>
</dbReference>
<feature type="transmembrane region" description="Helical" evidence="18">
    <location>
        <begin position="18"/>
        <end position="38"/>
    </location>
</feature>
<evidence type="ECO:0000313" key="19">
    <source>
        <dbReference type="Proteomes" id="UP000515152"/>
    </source>
</evidence>
<dbReference type="RefSeq" id="XP_031420590.1">
    <property type="nucleotide sequence ID" value="XM_031564730.2"/>
</dbReference>
<dbReference type="Proteomes" id="UP000515152">
    <property type="component" value="Chromosome 3"/>
</dbReference>
<dbReference type="InterPro" id="IPR002401">
    <property type="entry name" value="Cyt_P450_E_grp-I"/>
</dbReference>
<gene>
    <name evidence="20" type="primary">LOC105892489</name>
</gene>
<dbReference type="GO" id="GO:0032355">
    <property type="term" value="P:response to estradiol"/>
    <property type="evidence" value="ECO:0007669"/>
    <property type="project" value="TreeGrafter"/>
</dbReference>
<comment type="cofactor">
    <cofactor evidence="1 16">
        <name>heme</name>
        <dbReference type="ChEBI" id="CHEBI:30413"/>
    </cofactor>
</comment>
<evidence type="ECO:0000256" key="7">
    <source>
        <dbReference type="ARBA" id="ARBA00023004"/>
    </source>
</evidence>
<dbReference type="GO" id="GO:0016020">
    <property type="term" value="C:membrane"/>
    <property type="evidence" value="ECO:0007669"/>
    <property type="project" value="UniProtKB-SubCell"/>
</dbReference>
<dbReference type="PANTHER" id="PTHR24291:SF199">
    <property type="entry name" value="CYTOCHROME P450, FAMILY 19, SUBFAMILY A, POLYPEPTIDE 1B ISOFORM X1"/>
    <property type="match status" value="1"/>
</dbReference>
<dbReference type="SUPFAM" id="SSF48264">
    <property type="entry name" value="Cytochrome P450"/>
    <property type="match status" value="1"/>
</dbReference>
<dbReference type="EC" id="1.14.14.14" evidence="11"/>
<feature type="transmembrane region" description="Helical" evidence="18">
    <location>
        <begin position="50"/>
        <end position="69"/>
    </location>
</feature>
<dbReference type="GO" id="GO:0070330">
    <property type="term" value="F:aromatase activity"/>
    <property type="evidence" value="ECO:0007669"/>
    <property type="project" value="UniProtKB-EC"/>
</dbReference>
<dbReference type="GO" id="GO:0005783">
    <property type="term" value="C:endoplasmic reticulum"/>
    <property type="evidence" value="ECO:0007669"/>
    <property type="project" value="TreeGrafter"/>
</dbReference>
<keyword evidence="18" id="KW-0812">Transmembrane</keyword>
<dbReference type="InterPro" id="IPR050196">
    <property type="entry name" value="Cytochrome_P450_Monoox"/>
</dbReference>
<comment type="function">
    <text evidence="10">Catalyzes the formation of aromatic C18 estrogens from C19 androgens.</text>
</comment>
<evidence type="ECO:0000256" key="3">
    <source>
        <dbReference type="ARBA" id="ARBA00010617"/>
    </source>
</evidence>
<sequence length="499" mass="56324">MDVPTECPNNATDASVGVVSAAMVTGLIVLFLLAVFWSNVYAQPSMPGPYFCLGLGPLLTYSHFIWAGIGTACNYYNIRYGSAVRVWIQGRETLIFSRSSAVYHVLRSSNYTSRFASKQGLQCIGMDERGVIFNSNNKLWRKVRTYFAKALSGPGLQRTVGVCVSATNRHLDQLSGSADPSGHVDVLNLLRCIVVDVSNRLFLGVPLNERDLLMKIHRYFDTWQAVLIKPEIFFKLDWMWKKHKHAAQELQDAMESLVEKKRKLIAESEKLEDPDFAMDLIFAQNNGELSADDVRQCVLEMVIAAPDTLSVSLFFMLMLLKQNPAVEDKIVKEMDKIIGDREVSNADMQTLPTLESFINEALRFHPVVDFIMRRAQEDDIIDGYKVPKGTNILLNIGRMHRTEFFPNPNQFSLENFGKTVPSRFFQPFGCGPRACVGKHIAMVMMKAILVTLLSRYSVCPRSGCTLTTIRQTNNLSQQPVEEEDDNSLTMRFIPRRHSA</sequence>
<evidence type="ECO:0000256" key="18">
    <source>
        <dbReference type="SAM" id="Phobius"/>
    </source>
</evidence>
<dbReference type="PRINTS" id="PR00463">
    <property type="entry name" value="EP450I"/>
</dbReference>
<keyword evidence="8 17" id="KW-0503">Monooxygenase</keyword>
<evidence type="ECO:0000256" key="1">
    <source>
        <dbReference type="ARBA" id="ARBA00001971"/>
    </source>
</evidence>
<evidence type="ECO:0000256" key="16">
    <source>
        <dbReference type="PIRSR" id="PIRSR602401-1"/>
    </source>
</evidence>
<dbReference type="OrthoDB" id="1470350at2759"/>
<comment type="catalytic activity">
    <reaction evidence="15">
        <text>androst-4-ene-3,17-dione + 3 reduced [NADPH--hemoprotein reductase] + 3 O2 = estrone + formate + 3 oxidized [NADPH--hemoprotein reductase] + 4 H2O + 4 H(+)</text>
        <dbReference type="Rhea" id="RHEA:38195"/>
        <dbReference type="Rhea" id="RHEA-COMP:11964"/>
        <dbReference type="Rhea" id="RHEA-COMP:11965"/>
        <dbReference type="ChEBI" id="CHEBI:15377"/>
        <dbReference type="ChEBI" id="CHEBI:15378"/>
        <dbReference type="ChEBI" id="CHEBI:15379"/>
        <dbReference type="ChEBI" id="CHEBI:15740"/>
        <dbReference type="ChEBI" id="CHEBI:16422"/>
        <dbReference type="ChEBI" id="CHEBI:17263"/>
        <dbReference type="ChEBI" id="CHEBI:57618"/>
        <dbReference type="ChEBI" id="CHEBI:58210"/>
        <dbReference type="EC" id="1.14.14.14"/>
    </reaction>
</comment>